<dbReference type="PROSITE" id="PS50932">
    <property type="entry name" value="HTH_LACI_2"/>
    <property type="match status" value="1"/>
</dbReference>
<evidence type="ECO:0000259" key="5">
    <source>
        <dbReference type="PROSITE" id="PS50932"/>
    </source>
</evidence>
<dbReference type="GO" id="GO:0003700">
    <property type="term" value="F:DNA-binding transcription factor activity"/>
    <property type="evidence" value="ECO:0007669"/>
    <property type="project" value="TreeGrafter"/>
</dbReference>
<dbReference type="InterPro" id="IPR000843">
    <property type="entry name" value="HTH_LacI"/>
</dbReference>
<dbReference type="SUPFAM" id="SSF47413">
    <property type="entry name" value="lambda repressor-like DNA-binding domains"/>
    <property type="match status" value="1"/>
</dbReference>
<gene>
    <name evidence="6" type="ORF">ACA29_20275</name>
</gene>
<evidence type="ECO:0000256" key="1">
    <source>
        <dbReference type="ARBA" id="ARBA00022491"/>
    </source>
</evidence>
<dbReference type="Proteomes" id="UP000053881">
    <property type="component" value="Unassembled WGS sequence"/>
</dbReference>
<dbReference type="CDD" id="cd01392">
    <property type="entry name" value="HTH_LacI"/>
    <property type="match status" value="1"/>
</dbReference>
<keyword evidence="3" id="KW-0238">DNA-binding</keyword>
<proteinExistence type="predicted"/>
<dbReference type="Pfam" id="PF00356">
    <property type="entry name" value="LacI"/>
    <property type="match status" value="1"/>
</dbReference>
<organism evidence="6 7">
    <name type="scientific">Lederbergia galactosidilytica</name>
    <dbReference type="NCBI Taxonomy" id="217031"/>
    <lineage>
        <taxon>Bacteria</taxon>
        <taxon>Bacillati</taxon>
        <taxon>Bacillota</taxon>
        <taxon>Bacilli</taxon>
        <taxon>Bacillales</taxon>
        <taxon>Bacillaceae</taxon>
        <taxon>Lederbergia</taxon>
    </lineage>
</organism>
<dbReference type="PROSITE" id="PS00356">
    <property type="entry name" value="HTH_LACI_1"/>
    <property type="match status" value="1"/>
</dbReference>
<accession>A0A0Q9XQU8</accession>
<evidence type="ECO:0000256" key="2">
    <source>
        <dbReference type="ARBA" id="ARBA00023015"/>
    </source>
</evidence>
<dbReference type="InterPro" id="IPR028082">
    <property type="entry name" value="Peripla_BP_I"/>
</dbReference>
<protein>
    <submittedName>
        <fullName evidence="6">LacI family transcriptional regulator</fullName>
    </submittedName>
</protein>
<name>A0A0Q9XQU8_9BACI</name>
<feature type="domain" description="HTH lacI-type" evidence="5">
    <location>
        <begin position="2"/>
        <end position="60"/>
    </location>
</feature>
<dbReference type="SMART" id="SM00354">
    <property type="entry name" value="HTH_LACI"/>
    <property type="match status" value="1"/>
</dbReference>
<dbReference type="InterPro" id="IPR046335">
    <property type="entry name" value="LacI/GalR-like_sensor"/>
</dbReference>
<keyword evidence="4" id="KW-0804">Transcription</keyword>
<dbReference type="PATRIC" id="fig|217031.4.peg.6888"/>
<keyword evidence="2" id="KW-0805">Transcription regulation</keyword>
<dbReference type="PANTHER" id="PTHR30146">
    <property type="entry name" value="LACI-RELATED TRANSCRIPTIONAL REPRESSOR"/>
    <property type="match status" value="1"/>
</dbReference>
<dbReference type="Gene3D" id="1.10.260.40">
    <property type="entry name" value="lambda repressor-like DNA-binding domains"/>
    <property type="match status" value="1"/>
</dbReference>
<sequence length="327" mass="36558">MVSIKDIAKKAGVSISTVSYALNGSPKVTAKVTEKTSKKILEIAKELNYVPNAAARTLKNRASKIIGAFMPDYGGPFFGDLLRGMRKTFNQHGYDLIACTGKESHRFLPEGIIDGAVILDWNFPDEEILRYADLGNKMIVLDRELHHPNIELVLLDNHTGTELAINYLIKKKHQNIILLSGPEGNFDSQQRLQAATDILQKHPTIHYTIYSGDFSQSFGKEVVKQILKDWTVPTAIFSFNDDMAVGLYQGFQETPYKIGTDVHIIGLDNIEVSKYLQPPLTTINYSKEEWGSVAADHLLQLLNDKKTSPQTIPVCLLERESVGDRND</sequence>
<comment type="caution">
    <text evidence="6">The sequence shown here is derived from an EMBL/GenBank/DDBJ whole genome shotgun (WGS) entry which is preliminary data.</text>
</comment>
<dbReference type="GO" id="GO:0000976">
    <property type="term" value="F:transcription cis-regulatory region binding"/>
    <property type="evidence" value="ECO:0007669"/>
    <property type="project" value="TreeGrafter"/>
</dbReference>
<evidence type="ECO:0000313" key="7">
    <source>
        <dbReference type="Proteomes" id="UP000053881"/>
    </source>
</evidence>
<dbReference type="CDD" id="cd06267">
    <property type="entry name" value="PBP1_LacI_sugar_binding-like"/>
    <property type="match status" value="1"/>
</dbReference>
<evidence type="ECO:0000313" key="6">
    <source>
        <dbReference type="EMBL" id="KRG10704.1"/>
    </source>
</evidence>
<evidence type="ECO:0000256" key="4">
    <source>
        <dbReference type="ARBA" id="ARBA00023163"/>
    </source>
</evidence>
<dbReference type="Pfam" id="PF13377">
    <property type="entry name" value="Peripla_BP_3"/>
    <property type="match status" value="1"/>
</dbReference>
<evidence type="ECO:0000256" key="3">
    <source>
        <dbReference type="ARBA" id="ARBA00023125"/>
    </source>
</evidence>
<dbReference type="AlphaFoldDB" id="A0A0Q9XQU8"/>
<dbReference type="EMBL" id="LGPB01000135">
    <property type="protein sequence ID" value="KRG10704.1"/>
    <property type="molecule type" value="Genomic_DNA"/>
</dbReference>
<reference evidence="6 7" key="1">
    <citation type="submission" date="2015-06" db="EMBL/GenBank/DDBJ databases">
        <title>Genome sequencing project of Bacillus galactosidilyticus PL133.</title>
        <authorList>
            <person name="Gaiero J."/>
            <person name="Nicol R."/>
            <person name="Habash M."/>
        </authorList>
    </citation>
    <scope>NUCLEOTIDE SEQUENCE [LARGE SCALE GENOMIC DNA]</scope>
    <source>
        <strain evidence="6 7">PL133</strain>
    </source>
</reference>
<dbReference type="SUPFAM" id="SSF53822">
    <property type="entry name" value="Periplasmic binding protein-like I"/>
    <property type="match status" value="1"/>
</dbReference>
<keyword evidence="1" id="KW-0678">Repressor</keyword>
<dbReference type="Gene3D" id="3.40.50.2300">
    <property type="match status" value="2"/>
</dbReference>
<dbReference type="PANTHER" id="PTHR30146:SF148">
    <property type="entry name" value="HTH-TYPE TRANSCRIPTIONAL REPRESSOR PURR-RELATED"/>
    <property type="match status" value="1"/>
</dbReference>
<dbReference type="InterPro" id="IPR010982">
    <property type="entry name" value="Lambda_DNA-bd_dom_sf"/>
</dbReference>